<evidence type="ECO:0000313" key="8">
    <source>
        <dbReference type="EMBL" id="KAK9291027.1"/>
    </source>
</evidence>
<comment type="caution">
    <text evidence="8">The sequence shown here is derived from an EMBL/GenBank/DDBJ whole genome shotgun (WGS) entry which is preliminary data.</text>
</comment>
<reference evidence="8 9" key="1">
    <citation type="journal article" date="2024" name="Plant J.">
        <title>Genome sequences and population genomics reveal climatic adaptation and genomic divergence between two closely related sweetgum species.</title>
        <authorList>
            <person name="Xu W.Q."/>
            <person name="Ren C.Q."/>
            <person name="Zhang X.Y."/>
            <person name="Comes H.P."/>
            <person name="Liu X.H."/>
            <person name="Li Y.G."/>
            <person name="Kettle C.J."/>
            <person name="Jalonen R."/>
            <person name="Gaisberger H."/>
            <person name="Ma Y.Z."/>
            <person name="Qiu Y.X."/>
        </authorList>
    </citation>
    <scope>NUCLEOTIDE SEQUENCE [LARGE SCALE GENOMIC DNA]</scope>
    <source>
        <strain evidence="8">Hangzhou</strain>
    </source>
</reference>
<dbReference type="PANTHER" id="PTHR22966:SF63">
    <property type="entry name" value="CYSTEINE DIOXYGENASE"/>
    <property type="match status" value="1"/>
</dbReference>
<evidence type="ECO:0000256" key="3">
    <source>
        <dbReference type="ARBA" id="ARBA00013133"/>
    </source>
</evidence>
<dbReference type="CDD" id="cd20289">
    <property type="entry name" value="cupin_ADO"/>
    <property type="match status" value="1"/>
</dbReference>
<dbReference type="Proteomes" id="UP001415857">
    <property type="component" value="Unassembled WGS sequence"/>
</dbReference>
<dbReference type="Gene3D" id="2.60.120.10">
    <property type="entry name" value="Jelly Rolls"/>
    <property type="match status" value="1"/>
</dbReference>
<dbReference type="Pfam" id="PF07847">
    <property type="entry name" value="PCO_ADO"/>
    <property type="match status" value="1"/>
</dbReference>
<keyword evidence="6" id="KW-0408">Iron</keyword>
<dbReference type="EMBL" id="JBBPBK010000002">
    <property type="protein sequence ID" value="KAK9291027.1"/>
    <property type="molecule type" value="Genomic_DNA"/>
</dbReference>
<dbReference type="GO" id="GO:0070483">
    <property type="term" value="P:detection of hypoxia"/>
    <property type="evidence" value="ECO:0007669"/>
    <property type="project" value="UniProtKB-ARBA"/>
</dbReference>
<evidence type="ECO:0000256" key="2">
    <source>
        <dbReference type="ARBA" id="ARBA00006622"/>
    </source>
</evidence>
<evidence type="ECO:0000256" key="6">
    <source>
        <dbReference type="ARBA" id="ARBA00023004"/>
    </source>
</evidence>
<dbReference type="AlphaFoldDB" id="A0AAP0S5P3"/>
<comment type="cofactor">
    <cofactor evidence="1">
        <name>Fe(2+)</name>
        <dbReference type="ChEBI" id="CHEBI:29033"/>
    </cofactor>
</comment>
<gene>
    <name evidence="8" type="ORF">L1049_009210</name>
</gene>
<comment type="catalytic activity">
    <reaction evidence="7">
        <text>L-cysteine + O2 = 3-sulfino-L-alanine + H(+)</text>
        <dbReference type="Rhea" id="RHEA:20441"/>
        <dbReference type="ChEBI" id="CHEBI:15378"/>
        <dbReference type="ChEBI" id="CHEBI:15379"/>
        <dbReference type="ChEBI" id="CHEBI:35235"/>
        <dbReference type="ChEBI" id="CHEBI:61085"/>
        <dbReference type="EC" id="1.13.11.20"/>
    </reaction>
    <physiologicalReaction direction="left-to-right" evidence="7">
        <dbReference type="Rhea" id="RHEA:20442"/>
    </physiologicalReaction>
</comment>
<accession>A0AAP0S5P3</accession>
<dbReference type="EC" id="1.13.11.20" evidence="3"/>
<evidence type="ECO:0000256" key="5">
    <source>
        <dbReference type="ARBA" id="ARBA00023002"/>
    </source>
</evidence>
<evidence type="ECO:0000256" key="1">
    <source>
        <dbReference type="ARBA" id="ARBA00001954"/>
    </source>
</evidence>
<comment type="similarity">
    <text evidence="2">Belongs to the cysteine dioxygenase family.</text>
</comment>
<evidence type="ECO:0000313" key="9">
    <source>
        <dbReference type="Proteomes" id="UP001415857"/>
    </source>
</evidence>
<dbReference type="PANTHER" id="PTHR22966">
    <property type="entry name" value="2-AMINOETHANETHIOL DIOXYGENASE"/>
    <property type="match status" value="1"/>
</dbReference>
<dbReference type="GO" id="GO:0046872">
    <property type="term" value="F:metal ion binding"/>
    <property type="evidence" value="ECO:0007669"/>
    <property type="project" value="UniProtKB-KW"/>
</dbReference>
<dbReference type="SUPFAM" id="SSF51182">
    <property type="entry name" value="RmlC-like cupins"/>
    <property type="match status" value="1"/>
</dbReference>
<protein>
    <recommendedName>
        <fullName evidence="3">cysteine dioxygenase</fullName>
        <ecNumber evidence="3">1.13.11.20</ecNumber>
    </recommendedName>
</protein>
<keyword evidence="4" id="KW-0479">Metal-binding</keyword>
<dbReference type="GO" id="GO:0017172">
    <property type="term" value="F:cysteine dioxygenase activity"/>
    <property type="evidence" value="ECO:0007669"/>
    <property type="project" value="UniProtKB-EC"/>
</dbReference>
<keyword evidence="9" id="KW-1185">Reference proteome</keyword>
<keyword evidence="5" id="KW-0560">Oxidoreductase</keyword>
<evidence type="ECO:0000256" key="7">
    <source>
        <dbReference type="ARBA" id="ARBA00024284"/>
    </source>
</evidence>
<organism evidence="8 9">
    <name type="scientific">Liquidambar formosana</name>
    <name type="common">Formosan gum</name>
    <dbReference type="NCBI Taxonomy" id="63359"/>
    <lineage>
        <taxon>Eukaryota</taxon>
        <taxon>Viridiplantae</taxon>
        <taxon>Streptophyta</taxon>
        <taxon>Embryophyta</taxon>
        <taxon>Tracheophyta</taxon>
        <taxon>Spermatophyta</taxon>
        <taxon>Magnoliopsida</taxon>
        <taxon>eudicotyledons</taxon>
        <taxon>Gunneridae</taxon>
        <taxon>Pentapetalae</taxon>
        <taxon>Saxifragales</taxon>
        <taxon>Altingiaceae</taxon>
        <taxon>Liquidambar</taxon>
    </lineage>
</organism>
<dbReference type="InterPro" id="IPR011051">
    <property type="entry name" value="RmlC_Cupin_sf"/>
</dbReference>
<evidence type="ECO:0000256" key="4">
    <source>
        <dbReference type="ARBA" id="ARBA00022723"/>
    </source>
</evidence>
<name>A0AAP0S5P3_LIQFO</name>
<proteinExistence type="inferred from homology"/>
<sequence length="278" mass="31129">MEAGLVEQRRDGVGYVNNKVIRKRRCKQRKKRRGESPPMEVSITLQKLFLSCQNVFKGPGTVPCACDVQTLCHILDHMKPEDVGLTKDLQFFKPKTAVEPNPIVKYTTIYKCKNFSLCIFFLPATAVIPLHNHPGMTVFSKLLLGTMHIKSYDWVDPVDLDGSAPSSPLRLARLKANRDFIAPCDTSVLYPTSGGNMHSFTAITPCAVLDVLGPPYSKEDGRDCTYYKDIPYTAFSNVETAVATDSDCYGWLEEIEMPVDSQMEGIEYMGPQIIETNF</sequence>
<dbReference type="InterPro" id="IPR014710">
    <property type="entry name" value="RmlC-like_jellyroll"/>
</dbReference>
<dbReference type="InterPro" id="IPR012864">
    <property type="entry name" value="PCO/ADO"/>
</dbReference>